<keyword evidence="2" id="KW-0812">Transmembrane</keyword>
<evidence type="ECO:0000313" key="4">
    <source>
        <dbReference type="EMBL" id="MFC4754794.1"/>
    </source>
</evidence>
<gene>
    <name evidence="4" type="ORF">ACFO7U_08375</name>
</gene>
<evidence type="ECO:0000256" key="2">
    <source>
        <dbReference type="SAM" id="Phobius"/>
    </source>
</evidence>
<reference evidence="5" key="1">
    <citation type="journal article" date="2019" name="Int. J. Syst. Evol. Microbiol.">
        <title>The Global Catalogue of Microorganisms (GCM) 10K type strain sequencing project: providing services to taxonomists for standard genome sequencing and annotation.</title>
        <authorList>
            <consortium name="The Broad Institute Genomics Platform"/>
            <consortium name="The Broad Institute Genome Sequencing Center for Infectious Disease"/>
            <person name="Wu L."/>
            <person name="Ma J."/>
        </authorList>
    </citation>
    <scope>NUCLEOTIDE SEQUENCE [LARGE SCALE GENOMIC DNA]</scope>
    <source>
        <strain evidence="5">JCM 11882</strain>
    </source>
</reference>
<feature type="compositionally biased region" description="Polar residues" evidence="1">
    <location>
        <begin position="83"/>
        <end position="96"/>
    </location>
</feature>
<name>A0ABV9PQQ3_9ACTN</name>
<evidence type="ECO:0000256" key="1">
    <source>
        <dbReference type="SAM" id="MobiDB-lite"/>
    </source>
</evidence>
<feature type="region of interest" description="Disordered" evidence="1">
    <location>
        <begin position="78"/>
        <end position="157"/>
    </location>
</feature>
<keyword evidence="2" id="KW-1133">Transmembrane helix</keyword>
<feature type="transmembrane region" description="Helical" evidence="2">
    <location>
        <begin position="50"/>
        <end position="71"/>
    </location>
</feature>
<sequence>MNTQPENPQYDDRQFDAEHDGAYAAGYDADPNAQGDGPYADEPSGPPYRAIAMVLLSAVVLAIGVGLVQLFGGDDDEGVSAVEESTSQVEQNGQNRQDAEGQGAAGQGADGQGADGQAAPGDGESLPPGADQEPAAPADPASGENGQQGQAPGAGAPAATTVPVQIYNNSTVTGLAGRTGEQLRESGFAVGDVANMPSNRGVVAESTAFYGTGPGEQQAAQAIAGQLGIAAKPRPADMAADAPGVIVIVTQDLDR</sequence>
<dbReference type="RefSeq" id="WP_344993790.1">
    <property type="nucleotide sequence ID" value="NZ_BAABCD010000022.1"/>
</dbReference>
<keyword evidence="2" id="KW-0472">Membrane</keyword>
<feature type="domain" description="LytR/CpsA/Psr regulator C-terminal" evidence="3">
    <location>
        <begin position="161"/>
        <end position="252"/>
    </location>
</feature>
<feature type="compositionally biased region" description="Gly residues" evidence="1">
    <location>
        <begin position="103"/>
        <end position="114"/>
    </location>
</feature>
<comment type="caution">
    <text evidence="4">The sequence shown here is derived from an EMBL/GenBank/DDBJ whole genome shotgun (WGS) entry which is preliminary data.</text>
</comment>
<dbReference type="Proteomes" id="UP001595836">
    <property type="component" value="Unassembled WGS sequence"/>
</dbReference>
<evidence type="ECO:0000313" key="5">
    <source>
        <dbReference type="Proteomes" id="UP001595836"/>
    </source>
</evidence>
<keyword evidence="5" id="KW-1185">Reference proteome</keyword>
<dbReference type="EMBL" id="JBHSHP010000021">
    <property type="protein sequence ID" value="MFC4754794.1"/>
    <property type="molecule type" value="Genomic_DNA"/>
</dbReference>
<evidence type="ECO:0000259" key="3">
    <source>
        <dbReference type="Pfam" id="PF13399"/>
    </source>
</evidence>
<accession>A0ABV9PQQ3</accession>
<dbReference type="Pfam" id="PF13399">
    <property type="entry name" value="LytR_C"/>
    <property type="match status" value="1"/>
</dbReference>
<protein>
    <submittedName>
        <fullName evidence="4">LytR C-terminal domain-containing protein</fullName>
    </submittedName>
</protein>
<proteinExistence type="predicted"/>
<dbReference type="InterPro" id="IPR027381">
    <property type="entry name" value="LytR/CpsA/Psr_C"/>
</dbReference>
<feature type="compositionally biased region" description="Basic and acidic residues" evidence="1">
    <location>
        <begin position="10"/>
        <end position="21"/>
    </location>
</feature>
<feature type="region of interest" description="Disordered" evidence="1">
    <location>
        <begin position="1"/>
        <end position="45"/>
    </location>
</feature>
<dbReference type="Gene3D" id="3.30.70.2390">
    <property type="match status" value="1"/>
</dbReference>
<feature type="compositionally biased region" description="Low complexity" evidence="1">
    <location>
        <begin position="115"/>
        <end position="157"/>
    </location>
</feature>
<organism evidence="4 5">
    <name type="scientific">Dietzia aurantiaca</name>
    <dbReference type="NCBI Taxonomy" id="983873"/>
    <lineage>
        <taxon>Bacteria</taxon>
        <taxon>Bacillati</taxon>
        <taxon>Actinomycetota</taxon>
        <taxon>Actinomycetes</taxon>
        <taxon>Mycobacteriales</taxon>
        <taxon>Dietziaceae</taxon>
        <taxon>Dietzia</taxon>
    </lineage>
</organism>